<organism evidence="11 12">
    <name type="scientific">Calicophoron daubneyi</name>
    <name type="common">Rumen fluke</name>
    <name type="synonym">Paramphistomum daubneyi</name>
    <dbReference type="NCBI Taxonomy" id="300641"/>
    <lineage>
        <taxon>Eukaryota</taxon>
        <taxon>Metazoa</taxon>
        <taxon>Spiralia</taxon>
        <taxon>Lophotrochozoa</taxon>
        <taxon>Platyhelminthes</taxon>
        <taxon>Trematoda</taxon>
        <taxon>Digenea</taxon>
        <taxon>Plagiorchiida</taxon>
        <taxon>Pronocephalata</taxon>
        <taxon>Paramphistomoidea</taxon>
        <taxon>Paramphistomidae</taxon>
        <taxon>Calicophoron</taxon>
    </lineage>
</organism>
<dbReference type="InterPro" id="IPR050473">
    <property type="entry name" value="A2M/Complement_sys"/>
</dbReference>
<dbReference type="Pfam" id="PF07677">
    <property type="entry name" value="A2M_recep"/>
    <property type="match status" value="1"/>
</dbReference>
<comment type="similarity">
    <text evidence="1">Belongs to the protease inhibitor I39 (alpha-2-macroglobulin) family.</text>
</comment>
<dbReference type="Gene3D" id="2.60.40.1940">
    <property type="match status" value="1"/>
</dbReference>
<feature type="domain" description="EGF-like" evidence="9">
    <location>
        <begin position="682"/>
        <end position="693"/>
    </location>
</feature>
<keyword evidence="5" id="KW-0677">Repeat</keyword>
<dbReference type="Proteomes" id="UP001497525">
    <property type="component" value="Unassembled WGS sequence"/>
</dbReference>
<dbReference type="Gene3D" id="2.60.40.1930">
    <property type="match status" value="1"/>
</dbReference>
<dbReference type="Gene3D" id="2.60.40.10">
    <property type="entry name" value="Immunoglobulins"/>
    <property type="match status" value="1"/>
</dbReference>
<protein>
    <recommendedName>
        <fullName evidence="9 10">EGF-like domain-containing protein</fullName>
    </recommendedName>
</protein>
<evidence type="ECO:0000256" key="6">
    <source>
        <dbReference type="ARBA" id="ARBA00022900"/>
    </source>
</evidence>
<dbReference type="SUPFAM" id="SSF49410">
    <property type="entry name" value="Alpha-macroglobulin receptor domain"/>
    <property type="match status" value="1"/>
</dbReference>
<keyword evidence="8" id="KW-0472">Membrane</keyword>
<dbReference type="GO" id="GO:0005615">
    <property type="term" value="C:extracellular space"/>
    <property type="evidence" value="ECO:0007669"/>
    <property type="project" value="InterPro"/>
</dbReference>
<evidence type="ECO:0000256" key="2">
    <source>
        <dbReference type="ARBA" id="ARBA00022473"/>
    </source>
</evidence>
<feature type="transmembrane region" description="Helical" evidence="8">
    <location>
        <begin position="23"/>
        <end position="39"/>
    </location>
</feature>
<dbReference type="InterPro" id="IPR001774">
    <property type="entry name" value="DSL"/>
</dbReference>
<evidence type="ECO:0000259" key="10">
    <source>
        <dbReference type="PROSITE" id="PS01186"/>
    </source>
</evidence>
<dbReference type="SMART" id="SM01361">
    <property type="entry name" value="A2M_recep"/>
    <property type="match status" value="1"/>
</dbReference>
<dbReference type="InterPro" id="IPR009048">
    <property type="entry name" value="A-macroglobulin_rcpt-bd"/>
</dbReference>
<dbReference type="Pfam" id="PF00207">
    <property type="entry name" value="A2M"/>
    <property type="match status" value="1"/>
</dbReference>
<dbReference type="Gene3D" id="2.60.40.690">
    <property type="entry name" value="Alpha-macroglobulin, receptor-binding domain"/>
    <property type="match status" value="1"/>
</dbReference>
<dbReference type="GO" id="GO:0007154">
    <property type="term" value="P:cell communication"/>
    <property type="evidence" value="ECO:0007669"/>
    <property type="project" value="InterPro"/>
</dbReference>
<sequence length="1781" mass="196092">MNRPETLVILAGRVQKMSGGQKWLHIFITILPIIFAVNVKSPVTIVTTPNTLYLEDINYIAVVSSSRIREIHIKTVLPNIPTAVNEETEYGILHLPGGWFKAKIPYCLSFVPPDDQIIDATLNFTIEYSRTSFGLTRLSQSVRIGQRPRIILSETDKPLYRPGETVRARFLMLGTRLTLPTESELELPERKLIIYNASESSLQILTQLDKTRLQRVIYDEISITDAAGSRVKRWLNATPYQAATLKYSLLPNAPVGTWKITAQARGKQEVINFDVKNYVLPRFTVTITAPTDLSIDSNFTRFSVCAAYTDGLPLPGSVRASLCACPRPYTTQTNSEPDSELIIEQAKCPRDPNAYYYYGAQRPCISVSGTFAANGCASFNVSTSGLQLRNETYQPYNLATLVCAEVAEQDTNSKVSKCTYGSDVSYQSTQLVLTFPGVYRTGLPLVGLVQLISPKVSNLKGSEIQITLSKQPGCFHFIRSIGRSSDKLFTTKVRTNGTGFAKVFIPPIDSNQSISIEAVYDEKKRVSASLSKSDGSSKSSKITIIPFPPVTEDGKIRGYGSLQHWESNSNITLQVGLDGRPERISCPGEVILKLIANVPLWSKTIHLETVVRGKTLYTIFPPGTDADVCKDRDDELGHYRCQHPQTNRIYCLQGWQGNDCLQPVCRSNCNPKGGSCGQPNTCVCYDGWKGVNCERCIRQPGCVHGKCVDGNDCVCYPGWEGYNCDQEVKECVKIPATKRPKKSKRNNQRRFTRNPRRTIHERTVKFSVDGRWGPQAKVVIYFFLEGTKPSDVIATTFTLDNLVNCTSPSIAVESQSKRPGLNLDRSRARPGQKVSMTLIPKGDLCNPNPAINTTDGQLTDQVCFARISDIALDNFGAAASLLSVESYATKMAVFENEGQYRPLEPNNIEDAFLAAGLLISSNIRLRTPTEIRPFCFFALRGPVILETTTANSEKSTPAKPRLRDFFPEVWLFDAFPLRRLRRSSLNNPVLGVRESLTVPDTITTWRASAFCTTCSSGLWIPPTQLLTVSLPFFIQLTLPKQLKRYEILYLPISVFVTRDNQRSTSGTKNQCYGIELVAKLNATEWSPVGVGNFSACVCDGEKKTFYLGIQPQMIGKLNITVEATASNNSTLCSDRTGQSNGSAMQAEVLKDAVRQQIDVQPEGIPKETAYGDILCLTLEQKTAVRDFNLSTPDNIIPNSLQVYLSYSDEVLGPALLHLDGLVSLPTGCGEQNMLLVTPNVYVLSYFQAVPGLNSEQTNRLIQQARSNIQIGYQKQLRYQRDDGSFSAFGNSDKEGSTWLTALVLRVFASAYKIDTSLVNTYSQISNQTIGFLKQVQNSTGCFFEKGRVLHTPMQGGLGSGSLENKDVLLTTYVISAILKAKVALEDTALATSTALVANGFRCLQEAIGNTLDSPTGLQSLSTYGLAQLAYANTLYQSNSSTTSILRQELVRRRQTSPDSGSAALTFWTGSDSPQTGSGAETTALDVETTGYAYLTLAMLNATNSELLPIIRWLSTKQTSSGGFYSTQDTALALEAISDFAKRLGLANNTASSGSLLINSRLEPASFEINDVLTEDKRRTANQILAPYFDPTQVKMSMWTLSTNVSAVGCIAVQTALRYNVPSPNSTVGAFFTIQLTVNQPKPPPTDACKSAQLDVCLSLPIDRARQSETGMLLITVNMVSGWLSRQDEITKQIDTNRESLRRTEFAEDGTVYLYFDGFTKTEASDNQGTTDLKRCARVPLFQSIFVDKPKSAAITGVDYYSPERTVSTSYSLDSCSGAAQI</sequence>
<dbReference type="PANTHER" id="PTHR11412:SF171">
    <property type="entry name" value="PREGNANCY ZONE PROTEIN-LIKE PROTEIN"/>
    <property type="match status" value="1"/>
</dbReference>
<dbReference type="InterPro" id="IPR000742">
    <property type="entry name" value="EGF"/>
</dbReference>
<proteinExistence type="inferred from homology"/>
<evidence type="ECO:0000256" key="7">
    <source>
        <dbReference type="ARBA" id="ARBA00023157"/>
    </source>
</evidence>
<keyword evidence="3" id="KW-0245">EGF-like domain</keyword>
<dbReference type="InterPro" id="IPR047565">
    <property type="entry name" value="Alpha-macroglob_thiol-ester_cl"/>
</dbReference>
<reference evidence="11" key="1">
    <citation type="submission" date="2024-06" db="EMBL/GenBank/DDBJ databases">
        <authorList>
            <person name="Liu X."/>
            <person name="Lenzi L."/>
            <person name="Haldenby T S."/>
            <person name="Uol C."/>
        </authorList>
    </citation>
    <scope>NUCLEOTIDE SEQUENCE</scope>
</reference>
<dbReference type="Gene3D" id="2.10.25.10">
    <property type="entry name" value="Laminin"/>
    <property type="match status" value="1"/>
</dbReference>
<evidence type="ECO:0000256" key="3">
    <source>
        <dbReference type="ARBA" id="ARBA00022536"/>
    </source>
</evidence>
<dbReference type="Gene3D" id="2.20.130.20">
    <property type="match status" value="1"/>
</dbReference>
<dbReference type="SUPFAM" id="SSF48239">
    <property type="entry name" value="Terpenoid cyclases/Protein prenyltransferases"/>
    <property type="match status" value="1"/>
</dbReference>
<dbReference type="Pfam" id="PF17791">
    <property type="entry name" value="MG3"/>
    <property type="match status" value="1"/>
</dbReference>
<dbReference type="Gene3D" id="1.50.10.20">
    <property type="match status" value="1"/>
</dbReference>
<dbReference type="SMART" id="SM00181">
    <property type="entry name" value="EGF"/>
    <property type="match status" value="2"/>
</dbReference>
<dbReference type="InterPro" id="IPR008930">
    <property type="entry name" value="Terpenoid_cyclase/PrenylTrfase"/>
</dbReference>
<dbReference type="InterPro" id="IPR041555">
    <property type="entry name" value="MG3"/>
</dbReference>
<dbReference type="InterPro" id="IPR013783">
    <property type="entry name" value="Ig-like_fold"/>
</dbReference>
<evidence type="ECO:0000313" key="11">
    <source>
        <dbReference type="EMBL" id="CAL5129751.1"/>
    </source>
</evidence>
<accession>A0AAV2T179</accession>
<evidence type="ECO:0000256" key="4">
    <source>
        <dbReference type="ARBA" id="ARBA00022690"/>
    </source>
</evidence>
<dbReference type="InterPro" id="IPR011626">
    <property type="entry name" value="Alpha-macroglobulin_TED"/>
</dbReference>
<keyword evidence="4" id="KW-0646">Protease inhibitor</keyword>
<dbReference type="PROSITE" id="PS00477">
    <property type="entry name" value="ALPHA_2_MACROGLOBULIN"/>
    <property type="match status" value="1"/>
</dbReference>
<dbReference type="PANTHER" id="PTHR11412">
    <property type="entry name" value="MACROGLOBULIN / COMPLEMENT"/>
    <property type="match status" value="1"/>
</dbReference>
<evidence type="ECO:0000313" key="12">
    <source>
        <dbReference type="Proteomes" id="UP001497525"/>
    </source>
</evidence>
<dbReference type="SMART" id="SM01360">
    <property type="entry name" value="A2M"/>
    <property type="match status" value="1"/>
</dbReference>
<dbReference type="EMBL" id="CAXLJL010000025">
    <property type="protein sequence ID" value="CAL5129751.1"/>
    <property type="molecule type" value="Genomic_DNA"/>
</dbReference>
<keyword evidence="8" id="KW-0812">Transmembrane</keyword>
<keyword evidence="8" id="KW-1133">Transmembrane helix</keyword>
<dbReference type="Pfam" id="PF07678">
    <property type="entry name" value="TED_complement"/>
    <property type="match status" value="1"/>
</dbReference>
<dbReference type="PROSITE" id="PS01186">
    <property type="entry name" value="EGF_2"/>
    <property type="match status" value="1"/>
</dbReference>
<name>A0AAV2T179_CALDB</name>
<feature type="domain" description="EGF-like" evidence="9 10">
    <location>
        <begin position="713"/>
        <end position="724"/>
    </location>
</feature>
<comment type="caution">
    <text evidence="11">The sequence shown here is derived from an EMBL/GenBank/DDBJ whole genome shotgun (WGS) entry which is preliminary data.</text>
</comment>
<keyword evidence="6" id="KW-0722">Serine protease inhibitor</keyword>
<dbReference type="InterPro" id="IPR014756">
    <property type="entry name" value="Ig_E-set"/>
</dbReference>
<keyword evidence="7" id="KW-1015">Disulfide bond</keyword>
<dbReference type="GO" id="GO:0004867">
    <property type="term" value="F:serine-type endopeptidase inhibitor activity"/>
    <property type="evidence" value="ECO:0007669"/>
    <property type="project" value="UniProtKB-KW"/>
</dbReference>
<evidence type="ECO:0000259" key="9">
    <source>
        <dbReference type="PROSITE" id="PS00022"/>
    </source>
</evidence>
<gene>
    <name evidence="11" type="ORF">CDAUBV1_LOCUS825</name>
</gene>
<dbReference type="InterPro" id="IPR019742">
    <property type="entry name" value="MacrogloblnA2_CS"/>
</dbReference>
<dbReference type="SMART" id="SM01419">
    <property type="entry name" value="Thiol-ester_cl"/>
    <property type="match status" value="1"/>
</dbReference>
<dbReference type="InterPro" id="IPR001599">
    <property type="entry name" value="Macroglobln_a2"/>
</dbReference>
<dbReference type="PROSITE" id="PS00022">
    <property type="entry name" value="EGF_1"/>
    <property type="match status" value="2"/>
</dbReference>
<dbReference type="InterPro" id="IPR036595">
    <property type="entry name" value="A-macroglobulin_rcpt-bd_sf"/>
</dbReference>
<evidence type="ECO:0000256" key="1">
    <source>
        <dbReference type="ARBA" id="ARBA00010952"/>
    </source>
</evidence>
<dbReference type="Pfam" id="PF01414">
    <property type="entry name" value="DSL"/>
    <property type="match status" value="1"/>
</dbReference>
<dbReference type="SUPFAM" id="SSF81296">
    <property type="entry name" value="E set domains"/>
    <property type="match status" value="1"/>
</dbReference>
<dbReference type="Gene3D" id="2.10.25.140">
    <property type="match status" value="1"/>
</dbReference>
<dbReference type="Gene3D" id="2.60.120.1540">
    <property type="match status" value="1"/>
</dbReference>
<dbReference type="GO" id="GO:0016020">
    <property type="term" value="C:membrane"/>
    <property type="evidence" value="ECO:0007669"/>
    <property type="project" value="InterPro"/>
</dbReference>
<keyword evidence="2" id="KW-0217">Developmental protein</keyword>
<evidence type="ECO:0000256" key="8">
    <source>
        <dbReference type="SAM" id="Phobius"/>
    </source>
</evidence>
<evidence type="ECO:0000256" key="5">
    <source>
        <dbReference type="ARBA" id="ARBA00022737"/>
    </source>
</evidence>